<evidence type="ECO:0000256" key="10">
    <source>
        <dbReference type="ARBA" id="ARBA00023136"/>
    </source>
</evidence>
<keyword evidence="13" id="KW-0395">Inflammatory response</keyword>
<keyword evidence="5 15" id="KW-0812">Transmembrane</keyword>
<dbReference type="GO" id="GO:0006954">
    <property type="term" value="P:inflammatory response"/>
    <property type="evidence" value="ECO:0007669"/>
    <property type="project" value="UniProtKB-KW"/>
</dbReference>
<dbReference type="InterPro" id="IPR003591">
    <property type="entry name" value="Leu-rich_rpt_typical-subtyp"/>
</dbReference>
<dbReference type="PROSITE" id="PS51450">
    <property type="entry name" value="LRR"/>
    <property type="match status" value="1"/>
</dbReference>
<feature type="region of interest" description="Disordered" evidence="14">
    <location>
        <begin position="452"/>
        <end position="473"/>
    </location>
</feature>
<keyword evidence="12" id="KW-0325">Glycoprotein</keyword>
<feature type="compositionally biased region" description="Basic and acidic residues" evidence="14">
    <location>
        <begin position="462"/>
        <end position="471"/>
    </location>
</feature>
<name>A0AAV2MFE5_KNICA</name>
<evidence type="ECO:0000256" key="4">
    <source>
        <dbReference type="ARBA" id="ARBA00022614"/>
    </source>
</evidence>
<keyword evidence="3" id="KW-0399">Innate immunity</keyword>
<evidence type="ECO:0000256" key="1">
    <source>
        <dbReference type="ARBA" id="ARBA00004479"/>
    </source>
</evidence>
<dbReference type="SMART" id="SM00255">
    <property type="entry name" value="TIR"/>
    <property type="match status" value="1"/>
</dbReference>
<evidence type="ECO:0000256" key="7">
    <source>
        <dbReference type="ARBA" id="ARBA00022737"/>
    </source>
</evidence>
<dbReference type="Proteomes" id="UP001497482">
    <property type="component" value="Chromosome 7"/>
</dbReference>
<keyword evidence="4" id="KW-0433">Leucine-rich repeat</keyword>
<evidence type="ECO:0000256" key="9">
    <source>
        <dbReference type="ARBA" id="ARBA00022989"/>
    </source>
</evidence>
<dbReference type="SMART" id="SM00369">
    <property type="entry name" value="LRR_TYP"/>
    <property type="match status" value="8"/>
</dbReference>
<protein>
    <recommendedName>
        <fullName evidence="16">TIR domain-containing protein</fullName>
    </recommendedName>
</protein>
<evidence type="ECO:0000256" key="3">
    <source>
        <dbReference type="ARBA" id="ARBA00022588"/>
    </source>
</evidence>
<keyword evidence="8" id="KW-0391">Immunity</keyword>
<organism evidence="17 18">
    <name type="scientific">Knipowitschia caucasica</name>
    <name type="common">Caucasian dwarf goby</name>
    <name type="synonym">Pomatoschistus caucasicus</name>
    <dbReference type="NCBI Taxonomy" id="637954"/>
    <lineage>
        <taxon>Eukaryota</taxon>
        <taxon>Metazoa</taxon>
        <taxon>Chordata</taxon>
        <taxon>Craniata</taxon>
        <taxon>Vertebrata</taxon>
        <taxon>Euteleostomi</taxon>
        <taxon>Actinopterygii</taxon>
        <taxon>Neopterygii</taxon>
        <taxon>Teleostei</taxon>
        <taxon>Neoteleostei</taxon>
        <taxon>Acanthomorphata</taxon>
        <taxon>Gobiaria</taxon>
        <taxon>Gobiiformes</taxon>
        <taxon>Gobioidei</taxon>
        <taxon>Gobiidae</taxon>
        <taxon>Gobiinae</taxon>
        <taxon>Knipowitschia</taxon>
    </lineage>
</organism>
<dbReference type="GO" id="GO:0038023">
    <property type="term" value="F:signaling receptor activity"/>
    <property type="evidence" value="ECO:0007669"/>
    <property type="project" value="TreeGrafter"/>
</dbReference>
<dbReference type="InterPro" id="IPR001611">
    <property type="entry name" value="Leu-rich_rpt"/>
</dbReference>
<evidence type="ECO:0000256" key="8">
    <source>
        <dbReference type="ARBA" id="ARBA00022859"/>
    </source>
</evidence>
<keyword evidence="11" id="KW-0675">Receptor</keyword>
<keyword evidence="6" id="KW-0732">Signal</keyword>
<comment type="similarity">
    <text evidence="2">Belongs to the Toll-like receptor family.</text>
</comment>
<gene>
    <name evidence="17" type="ORF">KC01_LOCUS38273</name>
</gene>
<feature type="compositionally biased region" description="Low complexity" evidence="14">
    <location>
        <begin position="452"/>
        <end position="461"/>
    </location>
</feature>
<dbReference type="InterPro" id="IPR032675">
    <property type="entry name" value="LRR_dom_sf"/>
</dbReference>
<evidence type="ECO:0000256" key="13">
    <source>
        <dbReference type="ARBA" id="ARBA00023198"/>
    </source>
</evidence>
<comment type="subcellular location">
    <subcellularLocation>
        <location evidence="1">Membrane</location>
        <topology evidence="1">Single-pass type I membrane protein</topology>
    </subcellularLocation>
</comment>
<dbReference type="EMBL" id="OZ035829">
    <property type="protein sequence ID" value="CAL1611884.1"/>
    <property type="molecule type" value="Genomic_DNA"/>
</dbReference>
<evidence type="ECO:0000313" key="17">
    <source>
        <dbReference type="EMBL" id="CAL1611884.1"/>
    </source>
</evidence>
<dbReference type="PRINTS" id="PR01537">
    <property type="entry name" value="INTRLKN1R1F"/>
</dbReference>
<dbReference type="InterPro" id="IPR000157">
    <property type="entry name" value="TIR_dom"/>
</dbReference>
<feature type="transmembrane region" description="Helical" evidence="15">
    <location>
        <begin position="249"/>
        <end position="272"/>
    </location>
</feature>
<evidence type="ECO:0000313" key="18">
    <source>
        <dbReference type="Proteomes" id="UP001497482"/>
    </source>
</evidence>
<evidence type="ECO:0000256" key="2">
    <source>
        <dbReference type="ARBA" id="ARBA00009634"/>
    </source>
</evidence>
<dbReference type="GO" id="GO:0002224">
    <property type="term" value="P:toll-like receptor signaling pathway"/>
    <property type="evidence" value="ECO:0007669"/>
    <property type="project" value="TreeGrafter"/>
</dbReference>
<evidence type="ECO:0000256" key="6">
    <source>
        <dbReference type="ARBA" id="ARBA00022729"/>
    </source>
</evidence>
<evidence type="ECO:0000256" key="11">
    <source>
        <dbReference type="ARBA" id="ARBA00023170"/>
    </source>
</evidence>
<dbReference type="PROSITE" id="PS50104">
    <property type="entry name" value="TIR"/>
    <property type="match status" value="1"/>
</dbReference>
<evidence type="ECO:0000256" key="12">
    <source>
        <dbReference type="ARBA" id="ARBA00023180"/>
    </source>
</evidence>
<dbReference type="Gene3D" id="3.80.10.10">
    <property type="entry name" value="Ribonuclease Inhibitor"/>
    <property type="match status" value="2"/>
</dbReference>
<dbReference type="GO" id="GO:0045087">
    <property type="term" value="P:innate immune response"/>
    <property type="evidence" value="ECO:0007669"/>
    <property type="project" value="UniProtKB-KW"/>
</dbReference>
<keyword evidence="18" id="KW-1185">Reference proteome</keyword>
<feature type="domain" description="TIR" evidence="16">
    <location>
        <begin position="302"/>
        <end position="445"/>
    </location>
</feature>
<accession>A0AAV2MFE5</accession>
<keyword evidence="9 15" id="KW-1133">Transmembrane helix</keyword>
<evidence type="ECO:0000259" key="16">
    <source>
        <dbReference type="PROSITE" id="PS50104"/>
    </source>
</evidence>
<keyword evidence="10 15" id="KW-0472">Membrane</keyword>
<dbReference type="Pfam" id="PF01582">
    <property type="entry name" value="TIR"/>
    <property type="match status" value="1"/>
</dbReference>
<evidence type="ECO:0000256" key="5">
    <source>
        <dbReference type="ARBA" id="ARBA00022692"/>
    </source>
</evidence>
<sequence>MPCEGLPAMREMELLDFSNNRLTNQYMYNPRCVYNGTMPNLQTLYYTNNELTSLKVISSSVKYFVRLKVLDVSFNHLGSAPLSTGCIWNHNITRFIAHHNEFASESLLCLPATVEYLDLSYCSLDKVDTAFFDKAVNLKEVLLSGNKIKYIPPNWKSPTLRSLELDGNSFGVITVNSFQDMPLMKSLKAGNNPYQCTCELHAFFEDTLSKAMVNLTDWPWNYHCYHPQALLNTYISKFVPGRLACDVRLVVLIAVATTAAFLMALMVVCYVFELPWYTKATYQILRAKYRAYQTPPGEEAMLRYHAFISYSHWDADWVRDQLLPALEDRGNPYRLCIHERDFTPGKWIIDNIIENIENSHKMIFVLSRHFVNSEWCNYELYFAQQRAMGKTFHDVILVLKEPIDPGSLPNKYCKLKKMLSTRTYLEWPQQQNQRAFFWAQLRSVLGRPAVVRSRSGSQRSRGGSEEREPLVDRPGLSVEVIEEREATQMLRVLLLCTIFSGSNPYLIPGASSSTEASSIETYFIVASSTETYSTVTSSSPVAFSSVATSTDTASSVASSSPAVSSTNTFSTAVSSTETSPVASFAVASSQVASLAMPPCFIYKSRRNANCMGRHLASVPQNLPPTLELIDLSYNSLSSLHSKDFSRFPKLRDLLLSFNNISFIGENAFQHNSLLVTLNIVDNSLRQIPDKALRHLSNLKSLEMNNNLFEQATLPESFANFPKLQVLAIDILSDLANRTFTELQFYKLFDQTYYTGTMDIFRGLENISAYRLDLFRGIYNQNLLTMLLQNLQKTQNIKRLRLRYIDYVQSHSVVTRAAVSSITNLKLDHLDIL</sequence>
<dbReference type="Gene3D" id="3.40.50.10140">
    <property type="entry name" value="Toll/interleukin-1 receptor homology (TIR) domain"/>
    <property type="match status" value="1"/>
</dbReference>
<dbReference type="FunFam" id="3.40.50.10140:FF:000001">
    <property type="entry name" value="Toll-like receptor 2"/>
    <property type="match status" value="1"/>
</dbReference>
<dbReference type="AlphaFoldDB" id="A0AAV2MFE5"/>
<evidence type="ECO:0000256" key="15">
    <source>
        <dbReference type="SAM" id="Phobius"/>
    </source>
</evidence>
<evidence type="ECO:0000256" key="14">
    <source>
        <dbReference type="SAM" id="MobiDB-lite"/>
    </source>
</evidence>
<dbReference type="SUPFAM" id="SSF52058">
    <property type="entry name" value="L domain-like"/>
    <property type="match status" value="2"/>
</dbReference>
<keyword evidence="7" id="KW-0677">Repeat</keyword>
<dbReference type="PANTHER" id="PTHR24365">
    <property type="entry name" value="TOLL-LIKE RECEPTOR"/>
    <property type="match status" value="1"/>
</dbReference>
<reference evidence="17 18" key="1">
    <citation type="submission" date="2024-04" db="EMBL/GenBank/DDBJ databases">
        <authorList>
            <person name="Waldvogel A.-M."/>
            <person name="Schoenle A."/>
        </authorList>
    </citation>
    <scope>NUCLEOTIDE SEQUENCE [LARGE SCALE GENOMIC DNA]</scope>
</reference>
<dbReference type="GO" id="GO:0005886">
    <property type="term" value="C:plasma membrane"/>
    <property type="evidence" value="ECO:0007669"/>
    <property type="project" value="TreeGrafter"/>
</dbReference>
<dbReference type="SUPFAM" id="SSF52200">
    <property type="entry name" value="Toll/Interleukin receptor TIR domain"/>
    <property type="match status" value="1"/>
</dbReference>
<dbReference type="PANTHER" id="PTHR24365:SF26">
    <property type="entry name" value="TOLL-LIKE RECEPTOR 18"/>
    <property type="match status" value="1"/>
</dbReference>
<dbReference type="Pfam" id="PF13855">
    <property type="entry name" value="LRR_8"/>
    <property type="match status" value="1"/>
</dbReference>
<dbReference type="InterPro" id="IPR035897">
    <property type="entry name" value="Toll_tir_struct_dom_sf"/>
</dbReference>
<proteinExistence type="inferred from homology"/>